<reference evidence="8 9" key="1">
    <citation type="submission" date="2019-01" db="EMBL/GenBank/DDBJ databases">
        <title>Sequencing of cultivated peanut Arachis hypogaea provides insights into genome evolution and oil improvement.</title>
        <authorList>
            <person name="Chen X."/>
        </authorList>
    </citation>
    <scope>NUCLEOTIDE SEQUENCE [LARGE SCALE GENOMIC DNA]</scope>
    <source>
        <strain evidence="9">cv. Fuhuasheng</strain>
        <tissue evidence="8">Leaves</tissue>
    </source>
</reference>
<dbReference type="EMBL" id="SDMP01000004">
    <property type="protein sequence ID" value="RYR61306.1"/>
    <property type="molecule type" value="Genomic_DNA"/>
</dbReference>
<evidence type="ECO:0000256" key="1">
    <source>
        <dbReference type="ARBA" id="ARBA00022614"/>
    </source>
</evidence>
<dbReference type="PRINTS" id="PR00364">
    <property type="entry name" value="DISEASERSIST"/>
</dbReference>
<dbReference type="InterPro" id="IPR056789">
    <property type="entry name" value="LRR_R13L1-DRL21"/>
</dbReference>
<dbReference type="Pfam" id="PF00931">
    <property type="entry name" value="NB-ARC"/>
    <property type="match status" value="1"/>
</dbReference>
<feature type="domain" description="Disease resistance protein winged helix" evidence="6">
    <location>
        <begin position="401"/>
        <end position="468"/>
    </location>
</feature>
<evidence type="ECO:0000259" key="6">
    <source>
        <dbReference type="Pfam" id="PF23559"/>
    </source>
</evidence>
<dbReference type="AlphaFoldDB" id="A0A445DDT3"/>
<protein>
    <submittedName>
        <fullName evidence="8">Uncharacterized protein</fullName>
    </submittedName>
</protein>
<dbReference type="PANTHER" id="PTHR36766">
    <property type="entry name" value="PLANT BROAD-SPECTRUM MILDEW RESISTANCE PROTEIN RPW8"/>
    <property type="match status" value="1"/>
</dbReference>
<dbReference type="InterPro" id="IPR001611">
    <property type="entry name" value="Leu-rich_rpt"/>
</dbReference>
<feature type="domain" description="NB-ARC" evidence="5">
    <location>
        <begin position="159"/>
        <end position="325"/>
    </location>
</feature>
<evidence type="ECO:0000256" key="3">
    <source>
        <dbReference type="ARBA" id="ARBA00022821"/>
    </source>
</evidence>
<dbReference type="SUPFAM" id="SSF52058">
    <property type="entry name" value="L domain-like"/>
    <property type="match status" value="1"/>
</dbReference>
<dbReference type="Gramene" id="arahy.Tifrunner.gnm2.ann2.Ah04g331000.1">
    <property type="protein sequence ID" value="arahy.Tifrunner.gnm2.ann2.Ah04g331000.1-CDS-1"/>
    <property type="gene ID" value="arahy.Tifrunner.gnm2.ann2.Ah04g331000"/>
</dbReference>
<dbReference type="Gene3D" id="1.10.8.430">
    <property type="entry name" value="Helical domain of apoptotic protease-activating factors"/>
    <property type="match status" value="1"/>
</dbReference>
<dbReference type="Pfam" id="PF23559">
    <property type="entry name" value="WHD_DRP"/>
    <property type="match status" value="1"/>
</dbReference>
<evidence type="ECO:0000259" key="7">
    <source>
        <dbReference type="Pfam" id="PF25019"/>
    </source>
</evidence>
<dbReference type="Pfam" id="PF13855">
    <property type="entry name" value="LRR_8"/>
    <property type="match status" value="1"/>
</dbReference>
<dbReference type="Gene3D" id="3.40.50.300">
    <property type="entry name" value="P-loop containing nucleotide triphosphate hydrolases"/>
    <property type="match status" value="1"/>
</dbReference>
<dbReference type="InterPro" id="IPR058922">
    <property type="entry name" value="WHD_DRP"/>
</dbReference>
<evidence type="ECO:0000259" key="5">
    <source>
        <dbReference type="Pfam" id="PF00931"/>
    </source>
</evidence>
<name>A0A445DDT3_ARAHY</name>
<sequence>MASSTNVVSNTITKITERFNTVRVSYHETMPIIDNITRHLSTINGMTDKCHGDDASLHIHRHDWITDIMDVLTNLWELLTNTTSLHPKQGTIATSFFSCFFSRIPRGLVLHLEQIEKSLENLAADSTKLSLKDRTKLRRSEARGNETKVQGRREDKEVIIGKILISTKVNGIVSVAAIVGMQGMGKTTLAKFVCDDDRVKDNFVVIWVDAGIHGEFYADSVKRSMIQELDPEKETVAIDENLDLGAAIHGRRFFLVMDDLRSENREEWVKLYEMLMKAATSSGGAVLVTTRNSHVANVVDPNAWRLFRLRKEDSWSLFENLAGGNSSASKIRGGHQKLEKKCKGVPLALVTMARMLESKSIAELKQDHLEEEFMQEMKSIYFNDLPSLHQKQCFAYLSLVFPTQFVSVKAETLIQLWMAEGFLGHVNLNSPSPQHSQPEDLGLDCIQEFSRTSFLVLHDSKIMTYKMANELIWELSRFVATKDRFCFCVDNRVETIKNTVSRVALSPSLNVTYGIPKFLTNSEKTLHTLLFPMPSYDWSSRIPYEVKLSWSACHELFRSFKCLRVLNLTDLGMKNLPDSIGELKSLRYLDLSHNNMKKLPKSIGKLKHLQTLILSHCHQLRKLPNEFQHLVNLRHLVMDECLQLEHVPLALKKLTSLLTLSHFTVSTRNNKSKHILGFRELVNLKNLSGELEISHLEQLKLKKSEQGLAYLKEKQHLKHLTLKWNHDDNDNHNNHDENDETSLGHLEPHVNLQGLDIVGYKGAKFSDWLQSLENLVTFSLYNCSSCKSPPPLDRFPKLKSLRLERLDSLEYINASQHELRLELLQELSIADCPKLKSWWQPGTEDTTAIFPSISNLKVRYCPKLECMPLYPNLDGNLLLEGSSMKPLMHTIDYSSSNMSSSTSSLPPLYKVKRLTITNVEGKEESPLPENWLESFISIHFLCISENMQRMRGFRHLTSLSTMIVTKCSRDDLPHDKQWQGLQSLRRLELQEVDKLKHFPEGVKHLTSLTKLSILSCSALTSLGEGIGELKSLEILLIKDCPKLGALLGIGKLESLKELSITDCRLLLPRCQRETGDDWPQIKHIKRIRLAGASEIYE</sequence>
<dbReference type="InterPro" id="IPR042197">
    <property type="entry name" value="Apaf_helical"/>
</dbReference>
<comment type="caution">
    <text evidence="8">The sequence shown here is derived from an EMBL/GenBank/DDBJ whole genome shotgun (WGS) entry which is preliminary data.</text>
</comment>
<evidence type="ECO:0000313" key="8">
    <source>
        <dbReference type="EMBL" id="RYR61306.1"/>
    </source>
</evidence>
<dbReference type="SUPFAM" id="SSF52540">
    <property type="entry name" value="P-loop containing nucleoside triphosphate hydrolases"/>
    <property type="match status" value="1"/>
</dbReference>
<evidence type="ECO:0000256" key="4">
    <source>
        <dbReference type="SAM" id="MobiDB-lite"/>
    </source>
</evidence>
<dbReference type="PROSITE" id="PS51450">
    <property type="entry name" value="LRR"/>
    <property type="match status" value="1"/>
</dbReference>
<dbReference type="InterPro" id="IPR002182">
    <property type="entry name" value="NB-ARC"/>
</dbReference>
<dbReference type="Proteomes" id="UP000289738">
    <property type="component" value="Chromosome A04"/>
</dbReference>
<dbReference type="GO" id="GO:0043531">
    <property type="term" value="F:ADP binding"/>
    <property type="evidence" value="ECO:0007669"/>
    <property type="project" value="InterPro"/>
</dbReference>
<keyword evidence="9" id="KW-1185">Reference proteome</keyword>
<feature type="region of interest" description="Disordered" evidence="4">
    <location>
        <begin position="725"/>
        <end position="744"/>
    </location>
</feature>
<organism evidence="8 9">
    <name type="scientific">Arachis hypogaea</name>
    <name type="common">Peanut</name>
    <dbReference type="NCBI Taxonomy" id="3818"/>
    <lineage>
        <taxon>Eukaryota</taxon>
        <taxon>Viridiplantae</taxon>
        <taxon>Streptophyta</taxon>
        <taxon>Embryophyta</taxon>
        <taxon>Tracheophyta</taxon>
        <taxon>Spermatophyta</taxon>
        <taxon>Magnoliopsida</taxon>
        <taxon>eudicotyledons</taxon>
        <taxon>Gunneridae</taxon>
        <taxon>Pentapetalae</taxon>
        <taxon>rosids</taxon>
        <taxon>fabids</taxon>
        <taxon>Fabales</taxon>
        <taxon>Fabaceae</taxon>
        <taxon>Papilionoideae</taxon>
        <taxon>50 kb inversion clade</taxon>
        <taxon>dalbergioids sensu lato</taxon>
        <taxon>Dalbergieae</taxon>
        <taxon>Pterocarpus clade</taxon>
        <taxon>Arachis</taxon>
    </lineage>
</organism>
<feature type="compositionally biased region" description="Basic and acidic residues" evidence="4">
    <location>
        <begin position="725"/>
        <end position="736"/>
    </location>
</feature>
<dbReference type="OrthoDB" id="1397969at2759"/>
<evidence type="ECO:0000256" key="2">
    <source>
        <dbReference type="ARBA" id="ARBA00022737"/>
    </source>
</evidence>
<evidence type="ECO:0000313" key="9">
    <source>
        <dbReference type="Proteomes" id="UP000289738"/>
    </source>
</evidence>
<keyword evidence="3" id="KW-0611">Plant defense</keyword>
<accession>A0A445DDT3</accession>
<proteinExistence type="predicted"/>
<dbReference type="Pfam" id="PF25019">
    <property type="entry name" value="LRR_R13L1-DRL21"/>
    <property type="match status" value="1"/>
</dbReference>
<dbReference type="SMR" id="A0A445DDT3"/>
<keyword evidence="2" id="KW-0677">Repeat</keyword>
<dbReference type="PANTHER" id="PTHR36766:SF70">
    <property type="entry name" value="DISEASE RESISTANCE PROTEIN RGA4"/>
    <property type="match status" value="1"/>
</dbReference>
<dbReference type="InterPro" id="IPR027417">
    <property type="entry name" value="P-loop_NTPase"/>
</dbReference>
<gene>
    <name evidence="8" type="ORF">Ahy_A04g018463</name>
</gene>
<dbReference type="Gene3D" id="3.80.10.10">
    <property type="entry name" value="Ribonuclease Inhibitor"/>
    <property type="match status" value="3"/>
</dbReference>
<dbReference type="InterPro" id="IPR032675">
    <property type="entry name" value="LRR_dom_sf"/>
</dbReference>
<feature type="domain" description="R13L1/DRL21-like LRR repeat region" evidence="7">
    <location>
        <begin position="679"/>
        <end position="805"/>
    </location>
</feature>
<dbReference type="STRING" id="3818.A0A445DDT3"/>
<keyword evidence="1" id="KW-0433">Leucine-rich repeat</keyword>
<dbReference type="GO" id="GO:0006952">
    <property type="term" value="P:defense response"/>
    <property type="evidence" value="ECO:0007669"/>
    <property type="project" value="UniProtKB-KW"/>
</dbReference>
<dbReference type="SUPFAM" id="SSF52047">
    <property type="entry name" value="RNI-like"/>
    <property type="match status" value="1"/>
</dbReference>